<dbReference type="InterPro" id="IPR029068">
    <property type="entry name" value="Glyas_Bleomycin-R_OHBP_Dase"/>
</dbReference>
<dbReference type="InterPro" id="IPR037523">
    <property type="entry name" value="VOC_core"/>
</dbReference>
<dbReference type="RefSeq" id="WP_343792048.1">
    <property type="nucleotide sequence ID" value="NZ_BAAAGA010000002.1"/>
</dbReference>
<accession>A0ABP3S0X7</accession>
<dbReference type="EMBL" id="BAAAGA010000002">
    <property type="protein sequence ID" value="GAA0619520.1"/>
    <property type="molecule type" value="Genomic_DNA"/>
</dbReference>
<feature type="domain" description="VOC" evidence="1">
    <location>
        <begin position="6"/>
        <end position="111"/>
    </location>
</feature>
<reference evidence="3" key="1">
    <citation type="journal article" date="2019" name="Int. J. Syst. Evol. Microbiol.">
        <title>The Global Catalogue of Microorganisms (GCM) 10K type strain sequencing project: providing services to taxonomists for standard genome sequencing and annotation.</title>
        <authorList>
            <consortium name="The Broad Institute Genomics Platform"/>
            <consortium name="The Broad Institute Genome Sequencing Center for Infectious Disease"/>
            <person name="Wu L."/>
            <person name="Ma J."/>
        </authorList>
    </citation>
    <scope>NUCLEOTIDE SEQUENCE [LARGE SCALE GENOMIC DNA]</scope>
    <source>
        <strain evidence="3">JCM 12928</strain>
    </source>
</reference>
<keyword evidence="3" id="KW-1185">Reference proteome</keyword>
<evidence type="ECO:0000259" key="1">
    <source>
        <dbReference type="PROSITE" id="PS51819"/>
    </source>
</evidence>
<dbReference type="SUPFAM" id="SSF54593">
    <property type="entry name" value="Glyoxalase/Bleomycin resistance protein/Dihydroxybiphenyl dioxygenase"/>
    <property type="match status" value="1"/>
</dbReference>
<organism evidence="2 3">
    <name type="scientific">Brevundimonas kwangchunensis</name>
    <dbReference type="NCBI Taxonomy" id="322163"/>
    <lineage>
        <taxon>Bacteria</taxon>
        <taxon>Pseudomonadati</taxon>
        <taxon>Pseudomonadota</taxon>
        <taxon>Alphaproteobacteria</taxon>
        <taxon>Caulobacterales</taxon>
        <taxon>Caulobacteraceae</taxon>
        <taxon>Brevundimonas</taxon>
    </lineage>
</organism>
<dbReference type="InterPro" id="IPR004360">
    <property type="entry name" value="Glyas_Fos-R_dOase_dom"/>
</dbReference>
<dbReference type="Pfam" id="PF00903">
    <property type="entry name" value="Glyoxalase"/>
    <property type="match status" value="1"/>
</dbReference>
<dbReference type="PANTHER" id="PTHR33993">
    <property type="entry name" value="GLYOXALASE-RELATED"/>
    <property type="match status" value="1"/>
</dbReference>
<sequence length="112" mass="12335">MPEDGKLNYIELPGGRLDEVKTFYGAAFGWTFQDYGPEYAAFNEGMDGGFDAQSDAIRTPLPVLYAHDLKAMLAKVEAAGGTIVKPIFEFPGGRRFHFRDPAGNELAVWSET</sequence>
<dbReference type="PANTHER" id="PTHR33993:SF1">
    <property type="entry name" value="GLYOXALASE FAMILY PROTEIN"/>
    <property type="match status" value="1"/>
</dbReference>
<dbReference type="Gene3D" id="3.10.180.10">
    <property type="entry name" value="2,3-Dihydroxybiphenyl 1,2-Dioxygenase, domain 1"/>
    <property type="match status" value="1"/>
</dbReference>
<dbReference type="Proteomes" id="UP001501352">
    <property type="component" value="Unassembled WGS sequence"/>
</dbReference>
<evidence type="ECO:0000313" key="2">
    <source>
        <dbReference type="EMBL" id="GAA0619520.1"/>
    </source>
</evidence>
<protein>
    <submittedName>
        <fullName evidence="2">Glyoxalase</fullName>
    </submittedName>
</protein>
<evidence type="ECO:0000313" key="3">
    <source>
        <dbReference type="Proteomes" id="UP001501352"/>
    </source>
</evidence>
<comment type="caution">
    <text evidence="2">The sequence shown here is derived from an EMBL/GenBank/DDBJ whole genome shotgun (WGS) entry which is preliminary data.</text>
</comment>
<dbReference type="PROSITE" id="PS51819">
    <property type="entry name" value="VOC"/>
    <property type="match status" value="1"/>
</dbReference>
<dbReference type="CDD" id="cd07247">
    <property type="entry name" value="SgaA_N_like"/>
    <property type="match status" value="1"/>
</dbReference>
<proteinExistence type="predicted"/>
<gene>
    <name evidence="2" type="ORF">GCM10009422_13810</name>
</gene>
<name>A0ABP3S0X7_9CAUL</name>
<dbReference type="InterPro" id="IPR052164">
    <property type="entry name" value="Anthracycline_SecMetBiosynth"/>
</dbReference>